<keyword evidence="4" id="KW-1134">Transmembrane beta strand</keyword>
<sequence length="713" mass="80923">MNISIFSKTLNTAVILENNDEMSNTYLNILKDELTKNFAGTNFQPNILKVLYVDNQNLENQLNSINLDNKIDSLFILTDTSIDKIKNLSKNKFYSAPLGFGKNLEKLPNNLNYVYSDLDLKNYLQIFNNVNGVNEIDIFISNISEANITNLSKNININNLKINIYKTDEKKIKESKNPIFLISFNENFNKYAYVGIDMKKEFSKRIRAASLNYMLYKTNNRLGKVVEVNEPRENIFFNGDVANKLGLYPNLIFLQNISNLKISEKDRIKLTLKNAVERALNSNFSLLKSKQDLETSSYNVKISNSSRLPQLNANVQYNAIDKRTSNFKMGAPTNSVNSYLELSQVIFNDQLNASVQIEKLALDSSRKQYEQTKLNILYYTASTYVNILQLNAQLDIQKSNYALLKESLEVAKLNYKVGAGGLQDVYRLESDVASSLANIANIGSEIKNQEIYLNTLLNLPPDNSYNYESLKDVSTYFVLSDSFNKNFSYGSDRSKKIENFLVQGAISNSNSLASLNNNIKAKERELSANKRERFLPKVSAAGKYYKDNMITPWGENSNKKFPDEYWEAGIVATLPLISGGEIYYNSKKIESEIQSLEYSWADSKNNLVQQVLQTYTELLSNYVQNYSTSTSATVAKKNLDIVRNLYSEGTITVTDLLSAQNNALSQELNNVIQNFNLINSALKLENLYGKSSITMTSDEKLQILNNLNEVLEK</sequence>
<dbReference type="EMBL" id="AXZF01000129">
    <property type="protein sequence ID" value="ERT66862.1"/>
    <property type="molecule type" value="Genomic_DNA"/>
</dbReference>
<protein>
    <submittedName>
        <fullName evidence="8">Outer membrane efflux protein</fullName>
    </submittedName>
</protein>
<evidence type="ECO:0000256" key="5">
    <source>
        <dbReference type="ARBA" id="ARBA00022692"/>
    </source>
</evidence>
<keyword evidence="6" id="KW-0472">Membrane</keyword>
<dbReference type="PANTHER" id="PTHR30026:SF20">
    <property type="entry name" value="OUTER MEMBRANE PROTEIN TOLC"/>
    <property type="match status" value="1"/>
</dbReference>
<evidence type="ECO:0000256" key="3">
    <source>
        <dbReference type="ARBA" id="ARBA00022448"/>
    </source>
</evidence>
<evidence type="ECO:0000256" key="6">
    <source>
        <dbReference type="ARBA" id="ARBA00023136"/>
    </source>
</evidence>
<reference evidence="8 9" key="1">
    <citation type="submission" date="2013-08" db="EMBL/GenBank/DDBJ databases">
        <authorList>
            <person name="Weinstock G."/>
            <person name="Sodergren E."/>
            <person name="Wylie T."/>
            <person name="Fulton L."/>
            <person name="Fulton R."/>
            <person name="Fronick C."/>
            <person name="O'Laughlin M."/>
            <person name="Godfrey J."/>
            <person name="Miner T."/>
            <person name="Herter B."/>
            <person name="Appelbaum E."/>
            <person name="Cordes M."/>
            <person name="Lek S."/>
            <person name="Wollam A."/>
            <person name="Pepin K.H."/>
            <person name="Palsikar V.B."/>
            <person name="Mitreva M."/>
            <person name="Wilson R.K."/>
        </authorList>
    </citation>
    <scope>NUCLEOTIDE SEQUENCE [LARGE SCALE GENOMIC DNA]</scope>
    <source>
        <strain evidence="8 9">ATCC BAA-474</strain>
    </source>
</reference>
<dbReference type="STRING" id="1319815.HMPREF0202_02502"/>
<dbReference type="GO" id="GO:0009279">
    <property type="term" value="C:cell outer membrane"/>
    <property type="evidence" value="ECO:0007669"/>
    <property type="project" value="UniProtKB-SubCell"/>
</dbReference>
<evidence type="ECO:0000313" key="9">
    <source>
        <dbReference type="Proteomes" id="UP000017081"/>
    </source>
</evidence>
<comment type="subcellular location">
    <subcellularLocation>
        <location evidence="1">Cell outer membrane</location>
    </subcellularLocation>
</comment>
<dbReference type="PATRIC" id="fig|1319815.3.peg.2399"/>
<evidence type="ECO:0000256" key="1">
    <source>
        <dbReference type="ARBA" id="ARBA00004442"/>
    </source>
</evidence>
<dbReference type="InterPro" id="IPR003423">
    <property type="entry name" value="OMP_efflux"/>
</dbReference>
<organism evidence="8 9">
    <name type="scientific">Cetobacterium somerae ATCC BAA-474</name>
    <dbReference type="NCBI Taxonomy" id="1319815"/>
    <lineage>
        <taxon>Bacteria</taxon>
        <taxon>Fusobacteriati</taxon>
        <taxon>Fusobacteriota</taxon>
        <taxon>Fusobacteriia</taxon>
        <taxon>Fusobacteriales</taxon>
        <taxon>Fusobacteriaceae</taxon>
        <taxon>Cetobacterium</taxon>
    </lineage>
</organism>
<dbReference type="InterPro" id="IPR051906">
    <property type="entry name" value="TolC-like"/>
</dbReference>
<proteinExistence type="inferred from homology"/>
<accession>U7V572</accession>
<dbReference type="GO" id="GO:0015562">
    <property type="term" value="F:efflux transmembrane transporter activity"/>
    <property type="evidence" value="ECO:0007669"/>
    <property type="project" value="InterPro"/>
</dbReference>
<dbReference type="HOGENOM" id="CLU_378011_0_0_0"/>
<keyword evidence="5" id="KW-0812">Transmembrane</keyword>
<comment type="similarity">
    <text evidence="2">Belongs to the outer membrane factor (OMF) (TC 1.B.17) family.</text>
</comment>
<dbReference type="GO" id="GO:0015288">
    <property type="term" value="F:porin activity"/>
    <property type="evidence" value="ECO:0007669"/>
    <property type="project" value="TreeGrafter"/>
</dbReference>
<dbReference type="Pfam" id="PF02321">
    <property type="entry name" value="OEP"/>
    <property type="match status" value="2"/>
</dbReference>
<evidence type="ECO:0000256" key="4">
    <source>
        <dbReference type="ARBA" id="ARBA00022452"/>
    </source>
</evidence>
<evidence type="ECO:0000313" key="8">
    <source>
        <dbReference type="EMBL" id="ERT66862.1"/>
    </source>
</evidence>
<dbReference type="Gene3D" id="1.20.1600.10">
    <property type="entry name" value="Outer membrane efflux proteins (OEP)"/>
    <property type="match status" value="1"/>
</dbReference>
<gene>
    <name evidence="8" type="ORF">HMPREF0202_02502</name>
</gene>
<dbReference type="SUPFAM" id="SSF56954">
    <property type="entry name" value="Outer membrane efflux proteins (OEP)"/>
    <property type="match status" value="1"/>
</dbReference>
<dbReference type="eggNOG" id="COG1538">
    <property type="taxonomic scope" value="Bacteria"/>
</dbReference>
<dbReference type="PANTHER" id="PTHR30026">
    <property type="entry name" value="OUTER MEMBRANE PROTEIN TOLC"/>
    <property type="match status" value="1"/>
</dbReference>
<dbReference type="Proteomes" id="UP000017081">
    <property type="component" value="Unassembled WGS sequence"/>
</dbReference>
<keyword evidence="7" id="KW-0998">Cell outer membrane</keyword>
<keyword evidence="3" id="KW-0813">Transport</keyword>
<dbReference type="GO" id="GO:1990281">
    <property type="term" value="C:efflux pump complex"/>
    <property type="evidence" value="ECO:0007669"/>
    <property type="project" value="TreeGrafter"/>
</dbReference>
<evidence type="ECO:0000256" key="2">
    <source>
        <dbReference type="ARBA" id="ARBA00007613"/>
    </source>
</evidence>
<name>U7V572_9FUSO</name>
<evidence type="ECO:0000256" key="7">
    <source>
        <dbReference type="ARBA" id="ARBA00023237"/>
    </source>
</evidence>
<dbReference type="AlphaFoldDB" id="U7V572"/>
<comment type="caution">
    <text evidence="8">The sequence shown here is derived from an EMBL/GenBank/DDBJ whole genome shotgun (WGS) entry which is preliminary data.</text>
</comment>
<keyword evidence="9" id="KW-1185">Reference proteome</keyword>